<dbReference type="Proteomes" id="UP000530564">
    <property type="component" value="Unassembled WGS sequence"/>
</dbReference>
<dbReference type="RefSeq" id="WP_183775789.1">
    <property type="nucleotide sequence ID" value="NZ_JACIDK010000006.1"/>
</dbReference>
<name>A0A840A1M3_9CAUL</name>
<gene>
    <name evidence="1" type="ORF">GGQ61_003583</name>
</gene>
<sequence>MASMAMAQAVLEHAHQFYDVDNWYVVAECWDTWSVLEELDQHEERTNVPFTLETAAIAHFGALIAQRRTVH</sequence>
<evidence type="ECO:0000313" key="1">
    <source>
        <dbReference type="EMBL" id="MBB3892845.1"/>
    </source>
</evidence>
<accession>A0A840A1M3</accession>
<reference evidence="1 2" key="1">
    <citation type="submission" date="2020-08" db="EMBL/GenBank/DDBJ databases">
        <title>Genomic Encyclopedia of Type Strains, Phase IV (KMG-IV): sequencing the most valuable type-strain genomes for metagenomic binning, comparative biology and taxonomic classification.</title>
        <authorList>
            <person name="Goeker M."/>
        </authorList>
    </citation>
    <scope>NUCLEOTIDE SEQUENCE [LARGE SCALE GENOMIC DNA]</scope>
    <source>
        <strain evidence="1 2">DSM 21793</strain>
    </source>
</reference>
<dbReference type="AlphaFoldDB" id="A0A840A1M3"/>
<keyword evidence="2" id="KW-1185">Reference proteome</keyword>
<evidence type="ECO:0000313" key="2">
    <source>
        <dbReference type="Proteomes" id="UP000530564"/>
    </source>
</evidence>
<protein>
    <submittedName>
        <fullName evidence="1">Uncharacterized protein</fullName>
    </submittedName>
</protein>
<organism evidence="1 2">
    <name type="scientific">Phenylobacterium haematophilum</name>
    <dbReference type="NCBI Taxonomy" id="98513"/>
    <lineage>
        <taxon>Bacteria</taxon>
        <taxon>Pseudomonadati</taxon>
        <taxon>Pseudomonadota</taxon>
        <taxon>Alphaproteobacteria</taxon>
        <taxon>Caulobacterales</taxon>
        <taxon>Caulobacteraceae</taxon>
        <taxon>Phenylobacterium</taxon>
    </lineage>
</organism>
<dbReference type="EMBL" id="JACIDK010000006">
    <property type="protein sequence ID" value="MBB3892845.1"/>
    <property type="molecule type" value="Genomic_DNA"/>
</dbReference>
<comment type="caution">
    <text evidence="1">The sequence shown here is derived from an EMBL/GenBank/DDBJ whole genome shotgun (WGS) entry which is preliminary data.</text>
</comment>
<proteinExistence type="predicted"/>